<evidence type="ECO:0000313" key="2">
    <source>
        <dbReference type="EMBL" id="KAG6957656.1"/>
    </source>
</evidence>
<reference evidence="2" key="1">
    <citation type="submission" date="2021-01" db="EMBL/GenBank/DDBJ databases">
        <title>Phytophthora aleatoria, a newly-described species from Pinus radiata is distinct from Phytophthora cactorum isolates based on comparative genomics.</title>
        <authorList>
            <person name="Mcdougal R."/>
            <person name="Panda P."/>
            <person name="Williams N."/>
            <person name="Studholme D.J."/>
        </authorList>
    </citation>
    <scope>NUCLEOTIDE SEQUENCE</scope>
    <source>
        <strain evidence="2">NZFS 4037</strain>
    </source>
</reference>
<name>A0A8J5IDM6_9STRA</name>
<gene>
    <name evidence="2" type="ORF">JG688_00010883</name>
</gene>
<dbReference type="Proteomes" id="UP000709295">
    <property type="component" value="Unassembled WGS sequence"/>
</dbReference>
<feature type="region of interest" description="Disordered" evidence="1">
    <location>
        <begin position="107"/>
        <end position="146"/>
    </location>
</feature>
<organism evidence="2 3">
    <name type="scientific">Phytophthora aleatoria</name>
    <dbReference type="NCBI Taxonomy" id="2496075"/>
    <lineage>
        <taxon>Eukaryota</taxon>
        <taxon>Sar</taxon>
        <taxon>Stramenopiles</taxon>
        <taxon>Oomycota</taxon>
        <taxon>Peronosporomycetes</taxon>
        <taxon>Peronosporales</taxon>
        <taxon>Peronosporaceae</taxon>
        <taxon>Phytophthora</taxon>
    </lineage>
</organism>
<proteinExistence type="predicted"/>
<dbReference type="AlphaFoldDB" id="A0A8J5IDM6"/>
<keyword evidence="3" id="KW-1185">Reference proteome</keyword>
<comment type="caution">
    <text evidence="2">The sequence shown here is derived from an EMBL/GenBank/DDBJ whole genome shotgun (WGS) entry which is preliminary data.</text>
</comment>
<protein>
    <submittedName>
        <fullName evidence="2">Uncharacterized protein</fullName>
    </submittedName>
</protein>
<evidence type="ECO:0000313" key="3">
    <source>
        <dbReference type="Proteomes" id="UP000709295"/>
    </source>
</evidence>
<dbReference type="EMBL" id="JAENGY010000717">
    <property type="protein sequence ID" value="KAG6957656.1"/>
    <property type="molecule type" value="Genomic_DNA"/>
</dbReference>
<accession>A0A8J5IDM6</accession>
<evidence type="ECO:0000256" key="1">
    <source>
        <dbReference type="SAM" id="MobiDB-lite"/>
    </source>
</evidence>
<sequence>MESTVWYGTYSGRDHLLRRIRGGSRDYGKVKLSELPGKHALSLVWQLLRRPLLGLGLRITARRFRLGRLRRERERLGEPSGSFKEDEEVRFSEELELFSGEDQLERLSGKRERFSWQGERERSFGEDERGRFSGDGERERSCGELG</sequence>